<keyword evidence="3" id="KW-1185">Reference proteome</keyword>
<feature type="region of interest" description="Disordered" evidence="1">
    <location>
        <begin position="1"/>
        <end position="26"/>
    </location>
</feature>
<protein>
    <submittedName>
        <fullName evidence="2">Uncharacterized protein</fullName>
    </submittedName>
</protein>
<sequence length="180" mass="20330">MANVSNRRSNVSFSHPADSEVSQVNEQEELVNLRGSRSRLSRYFDVQIDGNTLYAFHCQGCQLISFEGEERPPRQAEILMALQNLGVNMKGIRGLQNVGKNDYMLYPVVKEIKLLNFDSFDVLGRKAKVLEAPHFTRQIGPRTVDIHITGLPLDVVEDELLNKIITRFNVGARTCKEANV</sequence>
<dbReference type="Proteomes" id="UP001634394">
    <property type="component" value="Unassembled WGS sequence"/>
</dbReference>
<dbReference type="EMBL" id="JBJQND010000017">
    <property type="protein sequence ID" value="KAL3843090.1"/>
    <property type="molecule type" value="Genomic_DNA"/>
</dbReference>
<name>A0ABD3U272_SINWO</name>
<evidence type="ECO:0000313" key="2">
    <source>
        <dbReference type="EMBL" id="KAL3843090.1"/>
    </source>
</evidence>
<proteinExistence type="predicted"/>
<evidence type="ECO:0000313" key="3">
    <source>
        <dbReference type="Proteomes" id="UP001634394"/>
    </source>
</evidence>
<feature type="compositionally biased region" description="Low complexity" evidence="1">
    <location>
        <begin position="1"/>
        <end position="12"/>
    </location>
</feature>
<organism evidence="2 3">
    <name type="scientific">Sinanodonta woodiana</name>
    <name type="common">Chinese pond mussel</name>
    <name type="synonym">Anodonta woodiana</name>
    <dbReference type="NCBI Taxonomy" id="1069815"/>
    <lineage>
        <taxon>Eukaryota</taxon>
        <taxon>Metazoa</taxon>
        <taxon>Spiralia</taxon>
        <taxon>Lophotrochozoa</taxon>
        <taxon>Mollusca</taxon>
        <taxon>Bivalvia</taxon>
        <taxon>Autobranchia</taxon>
        <taxon>Heteroconchia</taxon>
        <taxon>Palaeoheterodonta</taxon>
        <taxon>Unionida</taxon>
        <taxon>Unionoidea</taxon>
        <taxon>Unionidae</taxon>
        <taxon>Unioninae</taxon>
        <taxon>Sinanodonta</taxon>
    </lineage>
</organism>
<gene>
    <name evidence="2" type="ORF">ACJMK2_021043</name>
</gene>
<reference evidence="2 3" key="1">
    <citation type="submission" date="2024-11" db="EMBL/GenBank/DDBJ databases">
        <title>Chromosome-level genome assembly of the freshwater bivalve Anodonta woodiana.</title>
        <authorList>
            <person name="Chen X."/>
        </authorList>
    </citation>
    <scope>NUCLEOTIDE SEQUENCE [LARGE SCALE GENOMIC DNA]</scope>
    <source>
        <strain evidence="2">MN2024</strain>
        <tissue evidence="2">Gills</tissue>
    </source>
</reference>
<comment type="caution">
    <text evidence="2">The sequence shown here is derived from an EMBL/GenBank/DDBJ whole genome shotgun (WGS) entry which is preliminary data.</text>
</comment>
<evidence type="ECO:0000256" key="1">
    <source>
        <dbReference type="SAM" id="MobiDB-lite"/>
    </source>
</evidence>
<accession>A0ABD3U272</accession>
<dbReference type="AlphaFoldDB" id="A0ABD3U272"/>